<sequence length="220" mass="23101">MRGPPTGMARRMIAVGRSGYIAPPPSGAGGANAHALREPQGEPFGVPTGAADPAPAWGRSTSEDDVDLRTSLPPIPRLDPSRLAPVAGNEEPRLQPRIRPDAPAGRPEPLPTWSIVLADGVSLPIYGPVVIGRNPQATQFPNATVAAVPDPTRTMSKTHARFYVEHDTLMVDDLGSTNGTALFPGGNTSGALTVEPGRPVEARSGDVVQLGEYEVSIRRN</sequence>
<dbReference type="Proteomes" id="UP000467240">
    <property type="component" value="Unassembled WGS sequence"/>
</dbReference>
<dbReference type="SUPFAM" id="SSF49879">
    <property type="entry name" value="SMAD/FHA domain"/>
    <property type="match status" value="1"/>
</dbReference>
<gene>
    <name evidence="4" type="ORF">F8O01_05125</name>
</gene>
<dbReference type="OrthoDB" id="3637276at2"/>
<evidence type="ECO:0000256" key="2">
    <source>
        <dbReference type="SAM" id="MobiDB-lite"/>
    </source>
</evidence>
<dbReference type="PROSITE" id="PS50006">
    <property type="entry name" value="FHA_DOMAIN"/>
    <property type="match status" value="1"/>
</dbReference>
<dbReference type="AlphaFoldDB" id="A0A7J5BZR0"/>
<proteinExistence type="predicted"/>
<dbReference type="EMBL" id="WBJZ01000005">
    <property type="protein sequence ID" value="KAB1659645.1"/>
    <property type="molecule type" value="Genomic_DNA"/>
</dbReference>
<keyword evidence="5" id="KW-1185">Reference proteome</keyword>
<feature type="compositionally biased region" description="Basic and acidic residues" evidence="2">
    <location>
        <begin position="90"/>
        <end position="100"/>
    </location>
</feature>
<evidence type="ECO:0000259" key="3">
    <source>
        <dbReference type="PROSITE" id="PS50006"/>
    </source>
</evidence>
<name>A0A7J5BZR0_9MICO</name>
<dbReference type="Pfam" id="PF00498">
    <property type="entry name" value="FHA"/>
    <property type="match status" value="1"/>
</dbReference>
<feature type="region of interest" description="Disordered" evidence="2">
    <location>
        <begin position="18"/>
        <end position="107"/>
    </location>
</feature>
<accession>A0A7J5BZR0</accession>
<dbReference type="InterPro" id="IPR008984">
    <property type="entry name" value="SMAD_FHA_dom_sf"/>
</dbReference>
<evidence type="ECO:0000256" key="1">
    <source>
        <dbReference type="ARBA" id="ARBA00022553"/>
    </source>
</evidence>
<protein>
    <submittedName>
        <fullName evidence="4">FHA domain-containing protein</fullName>
    </submittedName>
</protein>
<feature type="domain" description="FHA" evidence="3">
    <location>
        <begin position="129"/>
        <end position="182"/>
    </location>
</feature>
<comment type="caution">
    <text evidence="4">The sequence shown here is derived from an EMBL/GenBank/DDBJ whole genome shotgun (WGS) entry which is preliminary data.</text>
</comment>
<reference evidence="4 5" key="1">
    <citation type="submission" date="2019-09" db="EMBL/GenBank/DDBJ databases">
        <title>Phylogeny of genus Pseudoclavibacter and closely related genus.</title>
        <authorList>
            <person name="Li Y."/>
        </authorList>
    </citation>
    <scope>NUCLEOTIDE SEQUENCE [LARGE SCALE GENOMIC DNA]</scope>
    <source>
        <strain evidence="4 5">DSM 23821</strain>
    </source>
</reference>
<keyword evidence="1" id="KW-0597">Phosphoprotein</keyword>
<organism evidence="4 5">
    <name type="scientific">Pseudoclavibacter chungangensis</name>
    <dbReference type="NCBI Taxonomy" id="587635"/>
    <lineage>
        <taxon>Bacteria</taxon>
        <taxon>Bacillati</taxon>
        <taxon>Actinomycetota</taxon>
        <taxon>Actinomycetes</taxon>
        <taxon>Micrococcales</taxon>
        <taxon>Microbacteriaceae</taxon>
        <taxon>Pseudoclavibacter</taxon>
    </lineage>
</organism>
<evidence type="ECO:0000313" key="4">
    <source>
        <dbReference type="EMBL" id="KAB1659645.1"/>
    </source>
</evidence>
<evidence type="ECO:0000313" key="5">
    <source>
        <dbReference type="Proteomes" id="UP000467240"/>
    </source>
</evidence>
<dbReference type="Gene3D" id="2.60.200.20">
    <property type="match status" value="1"/>
</dbReference>
<dbReference type="InterPro" id="IPR000253">
    <property type="entry name" value="FHA_dom"/>
</dbReference>